<organism evidence="8 9">
    <name type="scientific">Brachionus calyciflorus</name>
    <dbReference type="NCBI Taxonomy" id="104777"/>
    <lineage>
        <taxon>Eukaryota</taxon>
        <taxon>Metazoa</taxon>
        <taxon>Spiralia</taxon>
        <taxon>Gnathifera</taxon>
        <taxon>Rotifera</taxon>
        <taxon>Eurotatoria</taxon>
        <taxon>Monogononta</taxon>
        <taxon>Pseudotrocha</taxon>
        <taxon>Ploima</taxon>
        <taxon>Brachionidae</taxon>
        <taxon>Brachionus</taxon>
    </lineage>
</organism>
<keyword evidence="3 6" id="KW-1133">Transmembrane helix</keyword>
<dbReference type="PANTHER" id="PTHR10877:SF194">
    <property type="entry name" value="LOCATION OF VULVA DEFECTIVE 1"/>
    <property type="match status" value="1"/>
</dbReference>
<dbReference type="SUPFAM" id="SSF49723">
    <property type="entry name" value="Lipase/lipooxygenase domain (PLAT/LH2 domain)"/>
    <property type="match status" value="1"/>
</dbReference>
<dbReference type="AlphaFoldDB" id="A0A814MWX2"/>
<evidence type="ECO:0000256" key="3">
    <source>
        <dbReference type="ARBA" id="ARBA00022989"/>
    </source>
</evidence>
<accession>A0A814MWX2</accession>
<dbReference type="OrthoDB" id="10039908at2759"/>
<dbReference type="Pfam" id="PF01477">
    <property type="entry name" value="PLAT"/>
    <property type="match status" value="1"/>
</dbReference>
<feature type="non-terminal residue" evidence="8">
    <location>
        <position position="1"/>
    </location>
</feature>
<dbReference type="GO" id="GO:0050982">
    <property type="term" value="P:detection of mechanical stimulus"/>
    <property type="evidence" value="ECO:0007669"/>
    <property type="project" value="TreeGrafter"/>
</dbReference>
<dbReference type="SMART" id="SM00308">
    <property type="entry name" value="LH2"/>
    <property type="match status" value="1"/>
</dbReference>
<dbReference type="InterPro" id="IPR000203">
    <property type="entry name" value="GPS"/>
</dbReference>
<reference evidence="8" key="1">
    <citation type="submission" date="2021-02" db="EMBL/GenBank/DDBJ databases">
        <authorList>
            <person name="Nowell W R."/>
        </authorList>
    </citation>
    <scope>NUCLEOTIDE SEQUENCE</scope>
    <source>
        <strain evidence="8">Ploen Becks lab</strain>
    </source>
</reference>
<evidence type="ECO:0000256" key="4">
    <source>
        <dbReference type="ARBA" id="ARBA00023136"/>
    </source>
</evidence>
<evidence type="ECO:0000256" key="2">
    <source>
        <dbReference type="ARBA" id="ARBA00022692"/>
    </source>
</evidence>
<protein>
    <recommendedName>
        <fullName evidence="7">PLAT domain-containing protein</fullName>
    </recommendedName>
</protein>
<dbReference type="GO" id="GO:0005262">
    <property type="term" value="F:calcium channel activity"/>
    <property type="evidence" value="ECO:0007669"/>
    <property type="project" value="TreeGrafter"/>
</dbReference>
<keyword evidence="2 6" id="KW-0812">Transmembrane</keyword>
<dbReference type="EMBL" id="CAJNOC010006646">
    <property type="protein sequence ID" value="CAF1082348.1"/>
    <property type="molecule type" value="Genomic_DNA"/>
</dbReference>
<comment type="caution">
    <text evidence="5">Lacks conserved residue(s) required for the propagation of feature annotation.</text>
</comment>
<feature type="transmembrane region" description="Helical" evidence="6">
    <location>
        <begin position="129"/>
        <end position="150"/>
    </location>
</feature>
<dbReference type="GO" id="GO:0016020">
    <property type="term" value="C:membrane"/>
    <property type="evidence" value="ECO:0007669"/>
    <property type="project" value="UniProtKB-SubCell"/>
</dbReference>
<dbReference type="Gene3D" id="2.60.60.20">
    <property type="entry name" value="PLAT/LH2 domain"/>
    <property type="match status" value="1"/>
</dbReference>
<dbReference type="SMART" id="SM00303">
    <property type="entry name" value="GPS"/>
    <property type="match status" value="1"/>
</dbReference>
<dbReference type="PANTHER" id="PTHR10877">
    <property type="entry name" value="POLYCYSTIN FAMILY MEMBER"/>
    <property type="match status" value="1"/>
</dbReference>
<dbReference type="InterPro" id="IPR036392">
    <property type="entry name" value="PLAT/LH2_dom_sf"/>
</dbReference>
<dbReference type="InterPro" id="IPR001024">
    <property type="entry name" value="PLAT/LH2_dom"/>
</dbReference>
<comment type="caution">
    <text evidence="8">The sequence shown here is derived from an EMBL/GenBank/DDBJ whole genome shotgun (WGS) entry which is preliminary data.</text>
</comment>
<evidence type="ECO:0000259" key="7">
    <source>
        <dbReference type="PROSITE" id="PS50095"/>
    </source>
</evidence>
<keyword evidence="9" id="KW-1185">Reference proteome</keyword>
<evidence type="ECO:0000313" key="9">
    <source>
        <dbReference type="Proteomes" id="UP000663879"/>
    </source>
</evidence>
<evidence type="ECO:0000256" key="5">
    <source>
        <dbReference type="PROSITE-ProRule" id="PRU00152"/>
    </source>
</evidence>
<keyword evidence="4 6" id="KW-0472">Membrane</keyword>
<feature type="domain" description="PLAT" evidence="7">
    <location>
        <begin position="172"/>
        <end position="296"/>
    </location>
</feature>
<evidence type="ECO:0000256" key="1">
    <source>
        <dbReference type="ARBA" id="ARBA00004370"/>
    </source>
</evidence>
<evidence type="ECO:0000313" key="8">
    <source>
        <dbReference type="EMBL" id="CAF1082348.1"/>
    </source>
</evidence>
<dbReference type="Gene3D" id="2.60.220.50">
    <property type="match status" value="1"/>
</dbReference>
<dbReference type="Proteomes" id="UP000663879">
    <property type="component" value="Unassembled WGS sequence"/>
</dbReference>
<dbReference type="PROSITE" id="PS50095">
    <property type="entry name" value="PLAT"/>
    <property type="match status" value="1"/>
</dbReference>
<dbReference type="FunFam" id="2.60.60.20:FF:000022">
    <property type="entry name" value="Uncharacterized protein"/>
    <property type="match status" value="1"/>
</dbReference>
<dbReference type="InterPro" id="IPR051223">
    <property type="entry name" value="Polycystin"/>
</dbReference>
<dbReference type="InterPro" id="IPR046338">
    <property type="entry name" value="GAIN_dom_sf"/>
</dbReference>
<sequence>MSTTKKFWKKSYMGVIFRQLTDSELKDYCKDRKKDKIVLPESLNEENPDFKYSDFTFRVFTSGCYFIDKISGNWSSSGMEVIEDGTDLEYINCQTNHLTDFAGGFLAVPPSIDFDYVFSNSSFEKNPTIYLTVIITGCFYIILAVICFYFDKKDKEKAKIHLLDDNRQTDKYFYEIIVATGSRTGSGTESNVFINLFGESFDSSVRQLKSTNGIKKAYLFKRSAVDTLLMSVPRPLGEILMCQIFHDNSGKARSSASWYLKHLVVTDLQTKKRFIFICEKWFALDKQDGLIDRKIPVSCDKQIKDVKYLLQRETKDKL</sequence>
<proteinExistence type="predicted"/>
<gene>
    <name evidence="8" type="ORF">OXX778_LOCUS20253</name>
</gene>
<name>A0A814MWX2_9BILA</name>
<comment type="subcellular location">
    <subcellularLocation>
        <location evidence="1">Membrane</location>
    </subcellularLocation>
</comment>
<evidence type="ECO:0000256" key="6">
    <source>
        <dbReference type="SAM" id="Phobius"/>
    </source>
</evidence>